<comment type="similarity">
    <text evidence="8">Belongs to the ustYa family.</text>
</comment>
<keyword evidence="11" id="KW-1185">Reference proteome</keyword>
<dbReference type="Proteomes" id="UP001301958">
    <property type="component" value="Unassembled WGS sequence"/>
</dbReference>
<dbReference type="InterPro" id="IPR021765">
    <property type="entry name" value="UstYa-like"/>
</dbReference>
<feature type="transmembrane region" description="Helical" evidence="9">
    <location>
        <begin position="40"/>
        <end position="58"/>
    </location>
</feature>
<evidence type="ECO:0000313" key="11">
    <source>
        <dbReference type="Proteomes" id="UP001301958"/>
    </source>
</evidence>
<dbReference type="GO" id="GO:0043386">
    <property type="term" value="P:mycotoxin biosynthetic process"/>
    <property type="evidence" value="ECO:0007669"/>
    <property type="project" value="InterPro"/>
</dbReference>
<keyword evidence="5" id="KW-0843">Virulence</keyword>
<reference evidence="10" key="2">
    <citation type="submission" date="2023-05" db="EMBL/GenBank/DDBJ databases">
        <authorList>
            <consortium name="Lawrence Berkeley National Laboratory"/>
            <person name="Steindorff A."/>
            <person name="Hensen N."/>
            <person name="Bonometti L."/>
            <person name="Westerberg I."/>
            <person name="Brannstrom I.O."/>
            <person name="Guillou S."/>
            <person name="Cros-Aarteil S."/>
            <person name="Calhoun S."/>
            <person name="Haridas S."/>
            <person name="Kuo A."/>
            <person name="Mondo S."/>
            <person name="Pangilinan J."/>
            <person name="Riley R."/>
            <person name="Labutti K."/>
            <person name="Andreopoulos B."/>
            <person name="Lipzen A."/>
            <person name="Chen C."/>
            <person name="Yanf M."/>
            <person name="Daum C."/>
            <person name="Ng V."/>
            <person name="Clum A."/>
            <person name="Ohm R."/>
            <person name="Martin F."/>
            <person name="Silar P."/>
            <person name="Natvig D."/>
            <person name="Lalanne C."/>
            <person name="Gautier V."/>
            <person name="Ament-Velasquez S.L."/>
            <person name="Kruys A."/>
            <person name="Hutchinson M.I."/>
            <person name="Powell A.J."/>
            <person name="Barry K."/>
            <person name="Miller A.N."/>
            <person name="Grigoriev I.V."/>
            <person name="Debuchy R."/>
            <person name="Gladieux P."/>
            <person name="Thoren M.H."/>
            <person name="Johannesson H."/>
        </authorList>
    </citation>
    <scope>NUCLEOTIDE SEQUENCE</scope>
    <source>
        <strain evidence="10">CBS 990.96</strain>
    </source>
</reference>
<evidence type="ECO:0000256" key="6">
    <source>
        <dbReference type="ARBA" id="ARBA00023136"/>
    </source>
</evidence>
<evidence type="ECO:0000256" key="3">
    <source>
        <dbReference type="ARBA" id="ARBA00022692"/>
    </source>
</evidence>
<keyword evidence="4 9" id="KW-1133">Transmembrane helix</keyword>
<organism evidence="10 11">
    <name type="scientific">Podospora fimiseda</name>
    <dbReference type="NCBI Taxonomy" id="252190"/>
    <lineage>
        <taxon>Eukaryota</taxon>
        <taxon>Fungi</taxon>
        <taxon>Dikarya</taxon>
        <taxon>Ascomycota</taxon>
        <taxon>Pezizomycotina</taxon>
        <taxon>Sordariomycetes</taxon>
        <taxon>Sordariomycetidae</taxon>
        <taxon>Sordariales</taxon>
        <taxon>Podosporaceae</taxon>
        <taxon>Podospora</taxon>
    </lineage>
</organism>
<keyword evidence="6 9" id="KW-0472">Membrane</keyword>
<dbReference type="PANTHER" id="PTHR33365">
    <property type="entry name" value="YALI0B05434P"/>
    <property type="match status" value="1"/>
</dbReference>
<evidence type="ECO:0000256" key="4">
    <source>
        <dbReference type="ARBA" id="ARBA00022989"/>
    </source>
</evidence>
<comment type="pathway">
    <text evidence="2">Mycotoxin biosynthesis.</text>
</comment>
<evidence type="ECO:0000256" key="9">
    <source>
        <dbReference type="SAM" id="Phobius"/>
    </source>
</evidence>
<protein>
    <submittedName>
        <fullName evidence="10">Uncharacterized protein</fullName>
    </submittedName>
</protein>
<accession>A0AAN6YPU5</accession>
<reference evidence="10" key="1">
    <citation type="journal article" date="2023" name="Mol. Phylogenet. Evol.">
        <title>Genome-scale phylogeny and comparative genomics of the fungal order Sordariales.</title>
        <authorList>
            <person name="Hensen N."/>
            <person name="Bonometti L."/>
            <person name="Westerberg I."/>
            <person name="Brannstrom I.O."/>
            <person name="Guillou S."/>
            <person name="Cros-Aarteil S."/>
            <person name="Calhoun S."/>
            <person name="Haridas S."/>
            <person name="Kuo A."/>
            <person name="Mondo S."/>
            <person name="Pangilinan J."/>
            <person name="Riley R."/>
            <person name="LaButti K."/>
            <person name="Andreopoulos B."/>
            <person name="Lipzen A."/>
            <person name="Chen C."/>
            <person name="Yan M."/>
            <person name="Daum C."/>
            <person name="Ng V."/>
            <person name="Clum A."/>
            <person name="Steindorff A."/>
            <person name="Ohm R.A."/>
            <person name="Martin F."/>
            <person name="Silar P."/>
            <person name="Natvig D.O."/>
            <person name="Lalanne C."/>
            <person name="Gautier V."/>
            <person name="Ament-Velasquez S.L."/>
            <person name="Kruys A."/>
            <person name="Hutchinson M.I."/>
            <person name="Powell A.J."/>
            <person name="Barry K."/>
            <person name="Miller A.N."/>
            <person name="Grigoriev I.V."/>
            <person name="Debuchy R."/>
            <person name="Gladieux P."/>
            <person name="Hiltunen Thoren M."/>
            <person name="Johannesson H."/>
        </authorList>
    </citation>
    <scope>NUCLEOTIDE SEQUENCE</scope>
    <source>
        <strain evidence="10">CBS 990.96</strain>
    </source>
</reference>
<keyword evidence="3 9" id="KW-0812">Transmembrane</keyword>
<evidence type="ECO:0000256" key="8">
    <source>
        <dbReference type="ARBA" id="ARBA00035112"/>
    </source>
</evidence>
<dbReference type="Pfam" id="PF11807">
    <property type="entry name" value="UstYa"/>
    <property type="match status" value="2"/>
</dbReference>
<evidence type="ECO:0000256" key="5">
    <source>
        <dbReference type="ARBA" id="ARBA00023026"/>
    </source>
</evidence>
<gene>
    <name evidence="10" type="ORF">QBC38DRAFT_512966</name>
</gene>
<comment type="subcellular location">
    <subcellularLocation>
        <location evidence="1">Membrane</location>
        <topology evidence="1">Single-pass membrane protein</topology>
    </subcellularLocation>
</comment>
<evidence type="ECO:0000313" key="10">
    <source>
        <dbReference type="EMBL" id="KAK4222450.1"/>
    </source>
</evidence>
<comment type="caution">
    <text evidence="10">The sequence shown here is derived from an EMBL/GenBank/DDBJ whole genome shotgun (WGS) entry which is preliminary data.</text>
</comment>
<evidence type="ECO:0000256" key="1">
    <source>
        <dbReference type="ARBA" id="ARBA00004167"/>
    </source>
</evidence>
<evidence type="ECO:0000256" key="7">
    <source>
        <dbReference type="ARBA" id="ARBA00023180"/>
    </source>
</evidence>
<evidence type="ECO:0000256" key="2">
    <source>
        <dbReference type="ARBA" id="ARBA00004685"/>
    </source>
</evidence>
<dbReference type="PANTHER" id="PTHR33365:SF4">
    <property type="entry name" value="CYCLOCHLOROTINE BIOSYNTHESIS PROTEIN O"/>
    <property type="match status" value="1"/>
</dbReference>
<dbReference type="EMBL" id="MU865471">
    <property type="protein sequence ID" value="KAK4222450.1"/>
    <property type="molecule type" value="Genomic_DNA"/>
</dbReference>
<proteinExistence type="inferred from homology"/>
<dbReference type="GO" id="GO:0016020">
    <property type="term" value="C:membrane"/>
    <property type="evidence" value="ECO:0007669"/>
    <property type="project" value="UniProtKB-SubCell"/>
</dbReference>
<dbReference type="AlphaFoldDB" id="A0AAN6YPU5"/>
<sequence>MRFSDYSCVEDVESSLFLHKDGSLRSLRHLPDSQNAHKSLLFAVGLSMLAFTVWLAVLSSQISQQCSFTDAAYSPASDILRHRNVVFGSGFGLGRTKYQGPLTPERDALWEDLYNSYYPPDEDMIGMEHIEHCYDSLRQSLMCSVDVTPLSWKWVEEEQEAKIVGEVLHTH</sequence>
<name>A0AAN6YPU5_9PEZI</name>
<keyword evidence="7" id="KW-0325">Glycoprotein</keyword>